<feature type="domain" description="Cation/H+ exchanger transmembrane" evidence="12">
    <location>
        <begin position="10"/>
        <end position="357"/>
    </location>
</feature>
<feature type="transmembrane region" description="Helical" evidence="11">
    <location>
        <begin position="142"/>
        <end position="161"/>
    </location>
</feature>
<feature type="transmembrane region" description="Helical" evidence="11">
    <location>
        <begin position="167"/>
        <end position="184"/>
    </location>
</feature>
<evidence type="ECO:0000256" key="5">
    <source>
        <dbReference type="ARBA" id="ARBA00022692"/>
    </source>
</evidence>
<dbReference type="PANTHER" id="PTHR43562">
    <property type="entry name" value="NAPA-TYPE SODIUM/HYDROGEN ANTIPORTER"/>
    <property type="match status" value="1"/>
</dbReference>
<keyword evidence="8" id="KW-0406">Ion transport</keyword>
<dbReference type="HOGENOM" id="CLU_061352_0_0_9"/>
<evidence type="ECO:0000313" key="13">
    <source>
        <dbReference type="EMBL" id="ADL43295.1"/>
    </source>
</evidence>
<feature type="transmembrane region" description="Helical" evidence="11">
    <location>
        <begin position="80"/>
        <end position="103"/>
    </location>
</feature>
<evidence type="ECO:0000256" key="1">
    <source>
        <dbReference type="ARBA" id="ARBA00004141"/>
    </source>
</evidence>
<dbReference type="EMBL" id="CP002164">
    <property type="protein sequence ID" value="ADL43295.1"/>
    <property type="molecule type" value="Genomic_DNA"/>
</dbReference>
<dbReference type="GO" id="GO:0016020">
    <property type="term" value="C:membrane"/>
    <property type="evidence" value="ECO:0007669"/>
    <property type="project" value="UniProtKB-SubCell"/>
</dbReference>
<reference evidence="13 14" key="1">
    <citation type="journal article" date="2010" name="J. Bacteriol.">
        <title>Complete genome sequence of the cellulolytic thermophile Caldicellulosiruptor obsidiansis OB47T.</title>
        <authorList>
            <person name="Elkins J.G."/>
            <person name="Lochner A."/>
            <person name="Hamilton-Brehm S.D."/>
            <person name="Davenport K.W."/>
            <person name="Podar M."/>
            <person name="Brown S.D."/>
            <person name="Land M.L."/>
            <person name="Hauser L.J."/>
            <person name="Klingeman D.M."/>
            <person name="Raman B."/>
            <person name="Goodwin L.A."/>
            <person name="Tapia R."/>
            <person name="Meincke L.J."/>
            <person name="Detter J.C."/>
            <person name="Bruce D.C."/>
            <person name="Han C.S."/>
            <person name="Palumbo A.V."/>
            <person name="Cottingham R.W."/>
            <person name="Keller M."/>
            <person name="Graham D.E."/>
        </authorList>
    </citation>
    <scope>NUCLEOTIDE SEQUENCE [LARGE SCALE GENOMIC DNA]</scope>
    <source>
        <strain evidence="14">ATCC BAA-2073 / strain OB47</strain>
    </source>
</reference>
<dbReference type="GO" id="GO:0006814">
    <property type="term" value="P:sodium ion transport"/>
    <property type="evidence" value="ECO:0007669"/>
    <property type="project" value="UniProtKB-KW"/>
</dbReference>
<evidence type="ECO:0000256" key="8">
    <source>
        <dbReference type="ARBA" id="ARBA00023065"/>
    </source>
</evidence>
<evidence type="ECO:0000256" key="6">
    <source>
        <dbReference type="ARBA" id="ARBA00022989"/>
    </source>
</evidence>
<keyword evidence="14" id="KW-1185">Reference proteome</keyword>
<dbReference type="Proteomes" id="UP000000347">
    <property type="component" value="Chromosome"/>
</dbReference>
<feature type="transmembrane region" description="Helical" evidence="11">
    <location>
        <begin position="310"/>
        <end position="331"/>
    </location>
</feature>
<dbReference type="OrthoDB" id="34089at2"/>
<dbReference type="AlphaFoldDB" id="D9TGH5"/>
<evidence type="ECO:0000256" key="3">
    <source>
        <dbReference type="ARBA" id="ARBA00022448"/>
    </source>
</evidence>
<dbReference type="PANTHER" id="PTHR43562:SF3">
    <property type="entry name" value="SODIUM ION_PROTON EXCHANGER (EUROFUNG)"/>
    <property type="match status" value="1"/>
</dbReference>
<evidence type="ECO:0000313" key="14">
    <source>
        <dbReference type="Proteomes" id="UP000000347"/>
    </source>
</evidence>
<evidence type="ECO:0000256" key="2">
    <source>
        <dbReference type="ARBA" id="ARBA00005551"/>
    </source>
</evidence>
<protein>
    <submittedName>
        <fullName evidence="13">Sodium/hydrogen exchanger</fullName>
    </submittedName>
</protein>
<keyword evidence="5 11" id="KW-0812">Transmembrane</keyword>
<comment type="similarity">
    <text evidence="2">Belongs to the monovalent cation:proton antiporter 2 (CPA2) transporter (TC 2.A.37) family.</text>
</comment>
<feature type="transmembrane region" description="Helical" evidence="11">
    <location>
        <begin position="48"/>
        <end position="68"/>
    </location>
</feature>
<dbReference type="STRING" id="608506.COB47_2033"/>
<feature type="transmembrane region" description="Helical" evidence="11">
    <location>
        <begin position="205"/>
        <end position="230"/>
    </location>
</feature>
<organism evidence="13 14">
    <name type="scientific">Caldicellulosiruptor obsidiansis (strain ATCC BAA-2073 / JCM 16842 / OB47)</name>
    <dbReference type="NCBI Taxonomy" id="608506"/>
    <lineage>
        <taxon>Bacteria</taxon>
        <taxon>Bacillati</taxon>
        <taxon>Bacillota</taxon>
        <taxon>Bacillota incertae sedis</taxon>
        <taxon>Caldicellulosiruptorales</taxon>
        <taxon>Caldicellulosiruptoraceae</taxon>
        <taxon>Caldicellulosiruptor</taxon>
    </lineage>
</organism>
<accession>D9TGH5</accession>
<evidence type="ECO:0000256" key="7">
    <source>
        <dbReference type="ARBA" id="ARBA00023053"/>
    </source>
</evidence>
<dbReference type="InterPro" id="IPR038770">
    <property type="entry name" value="Na+/solute_symporter_sf"/>
</dbReference>
<feature type="transmembrane region" description="Helical" evidence="11">
    <location>
        <begin position="109"/>
        <end position="130"/>
    </location>
</feature>
<sequence length="376" mass="42142">MWLEFSKWMAIALFAGFLAYFSGISISLVEIVVGFLAGNLLHLNTNQWIDFLAGMGSIILTFLSGAEIDYDVLKNKFKESMLIGIFAFLMPFLFAWGAAFWIFHWDMRAAQIAGIALSTTSVAVVYAVMIETGLNTTELGKVILAACFINDLGTVLMLGFLFANYNWWILVFIIVMIIATIVANKYTEPFFNKFGNRTYQLELKYLFLLILLCGGIANLSNMEAVLPAYILGLAMSPFFAKQKDLLYRLRAMVFGLFTPFYFLKAGSKVTFGVINYIWIVLAFLIVKMIAKYIGVRPFTVMFKYRKKEGIYTTLLMSTGLTFGTISALFGLNKGIITQSQYSILVSAVILSAVVPTMIAQKFFNPQNNEEVNDKGV</sequence>
<dbReference type="InterPro" id="IPR006153">
    <property type="entry name" value="Cation/H_exchanger_TM"/>
</dbReference>
<gene>
    <name evidence="13" type="ordered locus">COB47_2033</name>
</gene>
<dbReference type="KEGG" id="cob:COB47_2033"/>
<proteinExistence type="inferred from homology"/>
<evidence type="ECO:0000256" key="10">
    <source>
        <dbReference type="ARBA" id="ARBA00023201"/>
    </source>
</evidence>
<dbReference type="Gene3D" id="1.20.1530.20">
    <property type="match status" value="1"/>
</dbReference>
<evidence type="ECO:0000256" key="11">
    <source>
        <dbReference type="SAM" id="Phobius"/>
    </source>
</evidence>
<feature type="transmembrane region" description="Helical" evidence="11">
    <location>
        <begin position="343"/>
        <end position="363"/>
    </location>
</feature>
<keyword evidence="4" id="KW-0050">Antiport</keyword>
<feature type="transmembrane region" description="Helical" evidence="11">
    <location>
        <begin position="12"/>
        <end position="36"/>
    </location>
</feature>
<name>D9TGH5_CALOO</name>
<keyword evidence="9 11" id="KW-0472">Membrane</keyword>
<comment type="subcellular location">
    <subcellularLocation>
        <location evidence="1">Membrane</location>
        <topology evidence="1">Multi-pass membrane protein</topology>
    </subcellularLocation>
</comment>
<feature type="transmembrane region" description="Helical" evidence="11">
    <location>
        <begin position="270"/>
        <end position="290"/>
    </location>
</feature>
<keyword evidence="3" id="KW-0813">Transport</keyword>
<keyword evidence="7" id="KW-0915">Sodium</keyword>
<dbReference type="GO" id="GO:1902600">
    <property type="term" value="P:proton transmembrane transport"/>
    <property type="evidence" value="ECO:0007669"/>
    <property type="project" value="InterPro"/>
</dbReference>
<dbReference type="eggNOG" id="COG0475">
    <property type="taxonomic scope" value="Bacteria"/>
</dbReference>
<evidence type="ECO:0000256" key="4">
    <source>
        <dbReference type="ARBA" id="ARBA00022449"/>
    </source>
</evidence>
<dbReference type="Pfam" id="PF00999">
    <property type="entry name" value="Na_H_Exchanger"/>
    <property type="match status" value="1"/>
</dbReference>
<feature type="transmembrane region" description="Helical" evidence="11">
    <location>
        <begin position="245"/>
        <end position="263"/>
    </location>
</feature>
<evidence type="ECO:0000259" key="12">
    <source>
        <dbReference type="Pfam" id="PF00999"/>
    </source>
</evidence>
<dbReference type="RefSeq" id="WP_013291290.1">
    <property type="nucleotide sequence ID" value="NC_014392.1"/>
</dbReference>
<keyword evidence="6 11" id="KW-1133">Transmembrane helix</keyword>
<dbReference type="GO" id="GO:0015297">
    <property type="term" value="F:antiporter activity"/>
    <property type="evidence" value="ECO:0007669"/>
    <property type="project" value="UniProtKB-KW"/>
</dbReference>
<evidence type="ECO:0000256" key="9">
    <source>
        <dbReference type="ARBA" id="ARBA00023136"/>
    </source>
</evidence>
<keyword evidence="10" id="KW-0739">Sodium transport</keyword>